<dbReference type="Proteomes" id="UP000504633">
    <property type="component" value="Unplaced"/>
</dbReference>
<dbReference type="PANTHER" id="PTHR31576:SF2">
    <property type="entry name" value="TATA BOX-BINDING PROTEIN-ASSOCIATED FACTOR RNA POLYMERASE I SUBUNIT B"/>
    <property type="match status" value="1"/>
</dbReference>
<feature type="region of interest" description="Disordered" evidence="12">
    <location>
        <begin position="151"/>
        <end position="170"/>
    </location>
</feature>
<evidence type="ECO:0000259" key="14">
    <source>
        <dbReference type="Pfam" id="PF20645"/>
    </source>
</evidence>
<evidence type="ECO:0000256" key="5">
    <source>
        <dbReference type="ARBA" id="ARBA00022771"/>
    </source>
</evidence>
<feature type="compositionally biased region" description="Basic and acidic residues" evidence="12">
    <location>
        <begin position="758"/>
        <end position="769"/>
    </location>
</feature>
<dbReference type="InterPro" id="IPR048538">
    <property type="entry name" value="Rrn7_cyclin_C"/>
</dbReference>
<dbReference type="OMA" id="REGYYYC"/>
<proteinExistence type="inferred from homology"/>
<evidence type="ECO:0000256" key="2">
    <source>
        <dbReference type="ARBA" id="ARBA00006899"/>
    </source>
</evidence>
<dbReference type="GO" id="GO:0008270">
    <property type="term" value="F:zinc ion binding"/>
    <property type="evidence" value="ECO:0007669"/>
    <property type="project" value="UniProtKB-KW"/>
</dbReference>
<comment type="similarity">
    <text evidence="2">Belongs to the RRN7/TAF1B family.</text>
</comment>
<evidence type="ECO:0000256" key="3">
    <source>
        <dbReference type="ARBA" id="ARBA00018994"/>
    </source>
</evidence>
<accession>A0A6J1MDG6</accession>
<keyword evidence="8" id="KW-0238">DNA-binding</keyword>
<dbReference type="RefSeq" id="XP_023176945.2">
    <property type="nucleotide sequence ID" value="XM_023321177.2"/>
</dbReference>
<dbReference type="Pfam" id="PF11781">
    <property type="entry name" value="Zn_ribbon_RRN7"/>
    <property type="match status" value="1"/>
</dbReference>
<evidence type="ECO:0000256" key="1">
    <source>
        <dbReference type="ARBA" id="ARBA00004604"/>
    </source>
</evidence>
<keyword evidence="6" id="KW-0862">Zinc</keyword>
<evidence type="ECO:0000313" key="16">
    <source>
        <dbReference type="RefSeq" id="XP_023176945.2"/>
    </source>
</evidence>
<evidence type="ECO:0000256" key="10">
    <source>
        <dbReference type="ARBA" id="ARBA00023242"/>
    </source>
</evidence>
<evidence type="ECO:0000256" key="6">
    <source>
        <dbReference type="ARBA" id="ARBA00022833"/>
    </source>
</evidence>
<dbReference type="InterPro" id="IPR033599">
    <property type="entry name" value="TAF1B/Rrn7"/>
</dbReference>
<name>A0A6J1MDG6_DROHY</name>
<gene>
    <name evidence="16" type="primary">LOC111603543</name>
</gene>
<keyword evidence="15" id="KW-1185">Reference proteome</keyword>
<dbReference type="GO" id="GO:0005668">
    <property type="term" value="C:RNA polymerase transcription factor SL1 complex"/>
    <property type="evidence" value="ECO:0007669"/>
    <property type="project" value="TreeGrafter"/>
</dbReference>
<dbReference type="GO" id="GO:0070860">
    <property type="term" value="C:RNA polymerase I core factor complex"/>
    <property type="evidence" value="ECO:0007669"/>
    <property type="project" value="InterPro"/>
</dbReference>
<keyword evidence="9" id="KW-0804">Transcription</keyword>
<dbReference type="KEGG" id="dhe:111603543"/>
<feature type="domain" description="RRN7-type" evidence="13">
    <location>
        <begin position="12"/>
        <end position="39"/>
    </location>
</feature>
<keyword evidence="7" id="KW-0805">Transcription regulation</keyword>
<dbReference type="GeneID" id="111603543"/>
<organism evidence="15 16">
    <name type="scientific">Drosophila hydei</name>
    <name type="common">Fruit fly</name>
    <dbReference type="NCBI Taxonomy" id="7224"/>
    <lineage>
        <taxon>Eukaryota</taxon>
        <taxon>Metazoa</taxon>
        <taxon>Ecdysozoa</taxon>
        <taxon>Arthropoda</taxon>
        <taxon>Hexapoda</taxon>
        <taxon>Insecta</taxon>
        <taxon>Pterygota</taxon>
        <taxon>Neoptera</taxon>
        <taxon>Endopterygota</taxon>
        <taxon>Diptera</taxon>
        <taxon>Brachycera</taxon>
        <taxon>Muscomorpha</taxon>
        <taxon>Ephydroidea</taxon>
        <taxon>Drosophilidae</taxon>
        <taxon>Drosophila</taxon>
    </lineage>
</organism>
<dbReference type="InterPro" id="IPR021752">
    <property type="entry name" value="TF_Rrn7_Zf"/>
</dbReference>
<dbReference type="GO" id="GO:0001164">
    <property type="term" value="F:RNA polymerase I core promoter sequence-specific DNA binding"/>
    <property type="evidence" value="ECO:0007669"/>
    <property type="project" value="InterPro"/>
</dbReference>
<comment type="subcellular location">
    <subcellularLocation>
        <location evidence="1">Nucleus</location>
        <location evidence="1">Nucleolus</location>
    </subcellularLocation>
</comment>
<evidence type="ECO:0000256" key="4">
    <source>
        <dbReference type="ARBA" id="ARBA00022723"/>
    </source>
</evidence>
<dbReference type="OrthoDB" id="10069252at2759"/>
<protein>
    <recommendedName>
        <fullName evidence="3">TATA box-binding protein-associated factor RNA polymerase I subunit B</fullName>
    </recommendedName>
    <alternativeName>
        <fullName evidence="11">TATA box-binding protein-associated factor 1B</fullName>
    </alternativeName>
</protein>
<evidence type="ECO:0000259" key="13">
    <source>
        <dbReference type="Pfam" id="PF11781"/>
    </source>
</evidence>
<dbReference type="GO" id="GO:0042790">
    <property type="term" value="P:nucleolar large rRNA transcription by RNA polymerase I"/>
    <property type="evidence" value="ECO:0007669"/>
    <property type="project" value="TreeGrafter"/>
</dbReference>
<feature type="region of interest" description="Disordered" evidence="12">
    <location>
        <begin position="740"/>
        <end position="769"/>
    </location>
</feature>
<evidence type="ECO:0000313" key="15">
    <source>
        <dbReference type="Proteomes" id="UP000504633"/>
    </source>
</evidence>
<dbReference type="AlphaFoldDB" id="A0A6J1MDG6"/>
<keyword evidence="4" id="KW-0479">Metal-binding</keyword>
<sequence>MDDTEVVQMDHMECDVCGERKFQEREGYYYCIECGTKKGQLQAVEISAEDTFNDTTKHVSQRTIKKPKIEAEESDITSWEFYNYVLRGFLEELLHMGAKPELKLMTLQVWAAYMGRMEVAFCKNNEMGLPKLNVRAIARDARIIYNYKKTKRKRERQDKQSQNAIGDERANWREWRKTKRKLDESGYRGKKSAHSESTFQSNQNIQLQWSANARKSLKKQMPLKHLDKHSVDSSGSMQCHGLRPKASALRHFDRQIYSLNIIKLYIVLAIALNQVEDDIQLTDLIRFIDEEHLTSRYMLSYLPENVAVHGKTLVKQMEFGNQKDKCSYKFLRAHITHMSRFINLNGFQKPDLEALTKRYVLELDLPPLIASYVSSLMDILPPAFDTKYGQHCYPRYEARVMAYIIYVLKLLFGLDDVKERVISQSAILINKHLLQQTDEQAQPVEPLFVYTEWMQFVELRKVLVANYSESFAQRFRIATENGRKVDDFLNKERKQKEDEYNYNEMLVTPAMQRIRENICLIFETLLKNKFGVSSNDTTTKDHIEFQPSLTPAHSYYKRILLHASQAQEGEMSVQIPDFMKVDHTERQLEPFKYQTTVLAQHLAVRGKTLRVEELACQEDYEEIGIFQMLVRPRNRHNEWRANCDISTQNWLDILRRREKRPDFVFRKPISSYGRQYQKKIMERAERRQAMEADNPFWKLRDTPTYILTINNEDVSLNSLASIQTFDERNMEPLRVPLKMPRRQMRPLSEESAGATQSKPEKQIGEGKEGAEEQNELVLKISNFDCWLLHGNMTKITDSGKQKLRSIFPCSFRWLLETCAATIGVDWAELYDQLLILEVTFHHGIEDWSCHSNHLRFKYNILNKDINLLTKSCRDMW</sequence>
<evidence type="ECO:0000256" key="12">
    <source>
        <dbReference type="SAM" id="MobiDB-lite"/>
    </source>
</evidence>
<keyword evidence="5" id="KW-0863">Zinc-finger</keyword>
<evidence type="ECO:0000256" key="9">
    <source>
        <dbReference type="ARBA" id="ARBA00023163"/>
    </source>
</evidence>
<evidence type="ECO:0000256" key="8">
    <source>
        <dbReference type="ARBA" id="ARBA00023125"/>
    </source>
</evidence>
<evidence type="ECO:0000256" key="7">
    <source>
        <dbReference type="ARBA" id="ARBA00023015"/>
    </source>
</evidence>
<reference evidence="16" key="1">
    <citation type="submission" date="2025-08" db="UniProtKB">
        <authorList>
            <consortium name="RefSeq"/>
        </authorList>
    </citation>
    <scope>IDENTIFICATION</scope>
    <source>
        <strain evidence="16">15085-1641.00</strain>
        <tissue evidence="16">Whole body</tissue>
    </source>
</reference>
<dbReference type="Pfam" id="PF20645">
    <property type="entry name" value="Rrn7_cyclin_C"/>
    <property type="match status" value="1"/>
</dbReference>
<keyword evidence="10" id="KW-0539">Nucleus</keyword>
<feature type="domain" description="Rrn7/TAF1B C-terminal cyclin" evidence="14">
    <location>
        <begin position="327"/>
        <end position="492"/>
    </location>
</feature>
<dbReference type="CTD" id="9014"/>
<evidence type="ECO:0000256" key="11">
    <source>
        <dbReference type="ARBA" id="ARBA00032500"/>
    </source>
</evidence>
<dbReference type="PANTHER" id="PTHR31576">
    <property type="entry name" value="TATA BOX-BINDING PROTEIN-ASSOCIATED FACTOR RNA POLYMERASE I SUBUNIT B"/>
    <property type="match status" value="1"/>
</dbReference>